<dbReference type="PANTHER" id="PTHR46608:SF3">
    <property type="entry name" value="T-CELL IMMUNOGLOBULIN AND MUCIN DOMAIN-CONTAINING PROTEIN 4"/>
    <property type="match status" value="1"/>
</dbReference>
<keyword evidence="2 10" id="KW-0812">Transmembrane</keyword>
<evidence type="ECO:0000256" key="9">
    <source>
        <dbReference type="ARBA" id="ARBA00038203"/>
    </source>
</evidence>
<evidence type="ECO:0000256" key="6">
    <source>
        <dbReference type="ARBA" id="ARBA00023157"/>
    </source>
</evidence>
<dbReference type="GO" id="GO:0060097">
    <property type="term" value="P:cytoskeletal rearrangement involved in phagocytosis, engulfment"/>
    <property type="evidence" value="ECO:0007669"/>
    <property type="project" value="TreeGrafter"/>
</dbReference>
<evidence type="ECO:0000256" key="2">
    <source>
        <dbReference type="ARBA" id="ARBA00022692"/>
    </source>
</evidence>
<dbReference type="InterPro" id="IPR036179">
    <property type="entry name" value="Ig-like_dom_sf"/>
</dbReference>
<dbReference type="InterPro" id="IPR013783">
    <property type="entry name" value="Ig-like_fold"/>
</dbReference>
<evidence type="ECO:0000313" key="14">
    <source>
        <dbReference type="Proteomes" id="UP000824782"/>
    </source>
</evidence>
<accession>A0AAV7C5C6</accession>
<dbReference type="GO" id="GO:0001786">
    <property type="term" value="F:phosphatidylserine binding"/>
    <property type="evidence" value="ECO:0007669"/>
    <property type="project" value="TreeGrafter"/>
</dbReference>
<keyword evidence="6" id="KW-1015">Disulfide bond</keyword>
<evidence type="ECO:0000256" key="3">
    <source>
        <dbReference type="ARBA" id="ARBA00022729"/>
    </source>
</evidence>
<comment type="caution">
    <text evidence="13">The sequence shown here is derived from an EMBL/GenBank/DDBJ whole genome shotgun (WGS) entry which is preliminary data.</text>
</comment>
<evidence type="ECO:0000256" key="5">
    <source>
        <dbReference type="ARBA" id="ARBA00023136"/>
    </source>
</evidence>
<evidence type="ECO:0000256" key="7">
    <source>
        <dbReference type="ARBA" id="ARBA00023180"/>
    </source>
</evidence>
<organism evidence="13 14">
    <name type="scientific">Engystomops pustulosus</name>
    <name type="common">Tungara frog</name>
    <name type="synonym">Physalaemus pustulosus</name>
    <dbReference type="NCBI Taxonomy" id="76066"/>
    <lineage>
        <taxon>Eukaryota</taxon>
        <taxon>Metazoa</taxon>
        <taxon>Chordata</taxon>
        <taxon>Craniata</taxon>
        <taxon>Vertebrata</taxon>
        <taxon>Euteleostomi</taxon>
        <taxon>Amphibia</taxon>
        <taxon>Batrachia</taxon>
        <taxon>Anura</taxon>
        <taxon>Neobatrachia</taxon>
        <taxon>Hyloidea</taxon>
        <taxon>Leptodactylidae</taxon>
        <taxon>Leiuperinae</taxon>
        <taxon>Engystomops</taxon>
    </lineage>
</organism>
<dbReference type="SMART" id="SM00409">
    <property type="entry name" value="IG"/>
    <property type="match status" value="1"/>
</dbReference>
<feature type="signal peptide" evidence="11">
    <location>
        <begin position="1"/>
        <end position="37"/>
    </location>
</feature>
<evidence type="ECO:0000256" key="8">
    <source>
        <dbReference type="ARBA" id="ARBA00023319"/>
    </source>
</evidence>
<keyword evidence="14" id="KW-1185">Reference proteome</keyword>
<protein>
    <recommendedName>
        <fullName evidence="12">Ig-like domain-containing protein</fullName>
    </recommendedName>
</protein>
<keyword evidence="5 10" id="KW-0472">Membrane</keyword>
<dbReference type="PROSITE" id="PS50835">
    <property type="entry name" value="IG_LIKE"/>
    <property type="match status" value="1"/>
</dbReference>
<keyword evidence="3 11" id="KW-0732">Signal</keyword>
<proteinExistence type="inferred from homology"/>
<evidence type="ECO:0000259" key="12">
    <source>
        <dbReference type="PROSITE" id="PS50835"/>
    </source>
</evidence>
<evidence type="ECO:0000256" key="1">
    <source>
        <dbReference type="ARBA" id="ARBA00004479"/>
    </source>
</evidence>
<reference evidence="13" key="1">
    <citation type="thesis" date="2020" institute="ProQuest LLC" country="789 East Eisenhower Parkway, Ann Arbor, MI, USA">
        <title>Comparative Genomics and Chromosome Evolution.</title>
        <authorList>
            <person name="Mudd A.B."/>
        </authorList>
    </citation>
    <scope>NUCLEOTIDE SEQUENCE</scope>
    <source>
        <strain evidence="13">237g6f4</strain>
        <tissue evidence="13">Blood</tissue>
    </source>
</reference>
<dbReference type="GO" id="GO:0043277">
    <property type="term" value="P:apoptotic cell clearance"/>
    <property type="evidence" value="ECO:0007669"/>
    <property type="project" value="TreeGrafter"/>
</dbReference>
<feature type="domain" description="Ig-like" evidence="12">
    <location>
        <begin position="3"/>
        <end position="116"/>
    </location>
</feature>
<name>A0AAV7C5C6_ENGPU</name>
<evidence type="ECO:0000313" key="13">
    <source>
        <dbReference type="EMBL" id="KAG8579809.1"/>
    </source>
</evidence>
<dbReference type="InterPro" id="IPR003599">
    <property type="entry name" value="Ig_sub"/>
</dbReference>
<dbReference type="Pfam" id="PF07686">
    <property type="entry name" value="V-set"/>
    <property type="match status" value="1"/>
</dbReference>
<dbReference type="EMBL" id="WNYA01000004">
    <property type="protein sequence ID" value="KAG8579809.1"/>
    <property type="molecule type" value="Genomic_DNA"/>
</dbReference>
<feature type="chain" id="PRO_5043327991" description="Ig-like domain-containing protein" evidence="11">
    <location>
        <begin position="38"/>
        <end position="246"/>
    </location>
</feature>
<evidence type="ECO:0000256" key="4">
    <source>
        <dbReference type="ARBA" id="ARBA00022989"/>
    </source>
</evidence>
<evidence type="ECO:0000256" key="11">
    <source>
        <dbReference type="SAM" id="SignalP"/>
    </source>
</evidence>
<dbReference type="PANTHER" id="PTHR46608">
    <property type="entry name" value="T-CELL IMMUNOGLOBULIN AND MUCIN DOMAIN-CONTAINING PROTEIN 4"/>
    <property type="match status" value="1"/>
</dbReference>
<gene>
    <name evidence="13" type="ORF">GDO81_011058</name>
</gene>
<keyword evidence="4 10" id="KW-1133">Transmembrane helix</keyword>
<keyword evidence="7" id="KW-0325">Glycoprotein</keyword>
<dbReference type="Proteomes" id="UP000824782">
    <property type="component" value="Unassembled WGS sequence"/>
</dbReference>
<feature type="transmembrane region" description="Helical" evidence="10">
    <location>
        <begin position="188"/>
        <end position="211"/>
    </location>
</feature>
<dbReference type="AlphaFoldDB" id="A0AAV7C5C6"/>
<evidence type="ECO:0000256" key="10">
    <source>
        <dbReference type="SAM" id="Phobius"/>
    </source>
</evidence>
<dbReference type="FunFam" id="2.60.40.10:FF:000774">
    <property type="entry name" value="Hepatitis A virus cellular receptor 1"/>
    <property type="match status" value="1"/>
</dbReference>
<dbReference type="Gene3D" id="2.60.40.10">
    <property type="entry name" value="Immunoglobulins"/>
    <property type="match status" value="1"/>
</dbReference>
<comment type="subcellular location">
    <subcellularLocation>
        <location evidence="1">Membrane</location>
        <topology evidence="1">Single-pass type I membrane protein</topology>
    </subcellularLocation>
</comment>
<dbReference type="InterPro" id="IPR007110">
    <property type="entry name" value="Ig-like_dom"/>
</dbReference>
<keyword evidence="8" id="KW-0393">Immunoglobulin domain</keyword>
<comment type="similarity">
    <text evidence="9">Belongs to the immunoglobulin superfamily. TIM family.</text>
</comment>
<dbReference type="SUPFAM" id="SSF48726">
    <property type="entry name" value="Immunoglobulin"/>
    <property type="match status" value="1"/>
</dbReference>
<sequence length="246" mass="27095">MSPRMTKTQNSAVRCLYVLQLIVVLVTSGEVTGPVNGAVTLPCVYRIHKYRHSMCWGRGGCPSLGCPDEILRTDGYNMTWRKSDRYQLLGHITQGDVSLTITGATKEDEGTYCCRVAVPGLFNDMTEEIKVMIEEVQEATTPVTSTSATHVTTPRDNLTYTSVTPTTWRTSLTSQWTKTPEKSEDHTIPVLAAVGSGLILVALMGVSLYLCKNRSRKTTKTESTMSVINMEALTETRAGTIENIYS</sequence>
<dbReference type="GO" id="GO:0016020">
    <property type="term" value="C:membrane"/>
    <property type="evidence" value="ECO:0007669"/>
    <property type="project" value="UniProtKB-SubCell"/>
</dbReference>
<dbReference type="InterPro" id="IPR013106">
    <property type="entry name" value="Ig_V-set"/>
</dbReference>